<feature type="region of interest" description="Disordered" evidence="1">
    <location>
        <begin position="1"/>
        <end position="77"/>
    </location>
</feature>
<dbReference type="Proteomes" id="UP000735302">
    <property type="component" value="Unassembled WGS sequence"/>
</dbReference>
<name>A0AAV3Z0I0_9GAST</name>
<comment type="caution">
    <text evidence="2">The sequence shown here is derived from an EMBL/GenBank/DDBJ whole genome shotgun (WGS) entry which is preliminary data.</text>
</comment>
<keyword evidence="3" id="KW-1185">Reference proteome</keyword>
<evidence type="ECO:0000313" key="2">
    <source>
        <dbReference type="EMBL" id="GFN88828.1"/>
    </source>
</evidence>
<proteinExistence type="predicted"/>
<dbReference type="AlphaFoldDB" id="A0AAV3Z0I0"/>
<gene>
    <name evidence="2" type="ORF">PoB_001533400</name>
</gene>
<protein>
    <submittedName>
        <fullName evidence="2">Uncharacterized protein</fullName>
    </submittedName>
</protein>
<accession>A0AAV3Z0I0</accession>
<feature type="compositionally biased region" description="Polar residues" evidence="1">
    <location>
        <begin position="183"/>
        <end position="192"/>
    </location>
</feature>
<reference evidence="2 3" key="1">
    <citation type="journal article" date="2021" name="Elife">
        <title>Chloroplast acquisition without the gene transfer in kleptoplastic sea slugs, Plakobranchus ocellatus.</title>
        <authorList>
            <person name="Maeda T."/>
            <person name="Takahashi S."/>
            <person name="Yoshida T."/>
            <person name="Shimamura S."/>
            <person name="Takaki Y."/>
            <person name="Nagai Y."/>
            <person name="Toyoda A."/>
            <person name="Suzuki Y."/>
            <person name="Arimoto A."/>
            <person name="Ishii H."/>
            <person name="Satoh N."/>
            <person name="Nishiyama T."/>
            <person name="Hasebe M."/>
            <person name="Maruyama T."/>
            <person name="Minagawa J."/>
            <person name="Obokata J."/>
            <person name="Shigenobu S."/>
        </authorList>
    </citation>
    <scope>NUCLEOTIDE SEQUENCE [LARGE SCALE GENOMIC DNA]</scope>
</reference>
<organism evidence="2 3">
    <name type="scientific">Plakobranchus ocellatus</name>
    <dbReference type="NCBI Taxonomy" id="259542"/>
    <lineage>
        <taxon>Eukaryota</taxon>
        <taxon>Metazoa</taxon>
        <taxon>Spiralia</taxon>
        <taxon>Lophotrochozoa</taxon>
        <taxon>Mollusca</taxon>
        <taxon>Gastropoda</taxon>
        <taxon>Heterobranchia</taxon>
        <taxon>Euthyneura</taxon>
        <taxon>Panpulmonata</taxon>
        <taxon>Sacoglossa</taxon>
        <taxon>Placobranchoidea</taxon>
        <taxon>Plakobranchidae</taxon>
        <taxon>Plakobranchus</taxon>
    </lineage>
</organism>
<evidence type="ECO:0000313" key="3">
    <source>
        <dbReference type="Proteomes" id="UP000735302"/>
    </source>
</evidence>
<feature type="region of interest" description="Disordered" evidence="1">
    <location>
        <begin position="183"/>
        <end position="205"/>
    </location>
</feature>
<sequence>MPCTEPVARSQPLGKVAPNRSALSMGVASSPLQGDQGEEPLRYLKTAGSSYSGEKTSNLASSQVGEGHAETSGSQGISRGHTVVKRFTEFVGKRDQLMRQHKQEAASNNMAAWDGDLEDKIHDMMRLYVHEMRQKADRDGLMQALHLSAGGDHGPQLRHILQAGNLGRNSKVFPSWLDENRQSQTEELSQASHFPAQPDQARSMKRYAEFLGKRSEGPAEDNLSAILRSEKNLGQLLAQGL</sequence>
<evidence type="ECO:0000256" key="1">
    <source>
        <dbReference type="SAM" id="MobiDB-lite"/>
    </source>
</evidence>
<feature type="compositionally biased region" description="Polar residues" evidence="1">
    <location>
        <begin position="47"/>
        <end position="64"/>
    </location>
</feature>
<dbReference type="EMBL" id="BLXT01001882">
    <property type="protein sequence ID" value="GFN88828.1"/>
    <property type="molecule type" value="Genomic_DNA"/>
</dbReference>